<evidence type="ECO:0000259" key="3">
    <source>
        <dbReference type="Pfam" id="PF05118"/>
    </source>
</evidence>
<dbReference type="PANTHER" id="PTHR12366:SF29">
    <property type="entry name" value="ASPARTYL BETA-HYDROXYLASE, ISOFORM L"/>
    <property type="match status" value="1"/>
</dbReference>
<sequence>MNCPFLSKYIDSEYSGALYIYLSHLKAALQTKLQLAREFPTDANVVNQLGVGYLYVGKNNKAKQSFERVLQSHPGNGFALVHLGFITKIQGDWKKSIDFLLPGIHTLAEGTQQGKFYFHLGDALHRTNRTEEVGILRACHFHIISGLNGAKAIYKLGAERGLFRSKYQRSLYNVERLKSRPYWTAQQAKVTDYVKITREQKCSWCTKLESNWKIIRDEAMKVMDVKKGLFVKEEESLKNTGEWRQFTLFQRGKKEVDCKRVPKTCALLEQMPNAIGCKRALCNKPSDYTFYSNLPLNKYPSTCSIMMPGTHVWPHTGPTNCRLRMHLGLVIPQTGDGVRIRCADDIRHLYLLGFAKMNTINQCLNRTWEEGKVLIFDDSYEHEVWQNAETFRLILIVDVWHPDLSEREKRNLMPI</sequence>
<dbReference type="InterPro" id="IPR039038">
    <property type="entry name" value="ASPH"/>
</dbReference>
<reference evidence="4" key="2">
    <citation type="submission" date="2025-08" db="UniProtKB">
        <authorList>
            <consortium name="Ensembl"/>
        </authorList>
    </citation>
    <scope>IDENTIFICATION</scope>
</reference>
<dbReference type="InterPro" id="IPR011990">
    <property type="entry name" value="TPR-like_helical_dom_sf"/>
</dbReference>
<protein>
    <recommendedName>
        <fullName evidence="3">Aspartyl/asparaginy/proline hydroxylase domain-containing protein</fullName>
    </recommendedName>
</protein>
<dbReference type="InterPro" id="IPR027443">
    <property type="entry name" value="IPNS-like_sf"/>
</dbReference>
<comment type="similarity">
    <text evidence="1">Belongs to the aspartyl/asparaginyl beta-hydroxylase family.</text>
</comment>
<dbReference type="Gene3D" id="2.60.120.330">
    <property type="entry name" value="B-lactam Antibiotic, Isopenicillin N Synthase, Chain"/>
    <property type="match status" value="1"/>
</dbReference>
<dbReference type="Proteomes" id="UP000007875">
    <property type="component" value="Unassembled WGS sequence"/>
</dbReference>
<evidence type="ECO:0000313" key="4">
    <source>
        <dbReference type="Ensembl" id="ENSCSAVP00000014979.1"/>
    </source>
</evidence>
<dbReference type="AlphaFoldDB" id="H2ZBL4"/>
<keyword evidence="2" id="KW-0802">TPR repeat</keyword>
<feature type="domain" description="Aspartyl/asparaginy/proline hydroxylase" evidence="3">
    <location>
        <begin position="209"/>
        <end position="348"/>
    </location>
</feature>
<keyword evidence="5" id="KW-1185">Reference proteome</keyword>
<accession>H2ZBL4</accession>
<evidence type="ECO:0000313" key="5">
    <source>
        <dbReference type="Proteomes" id="UP000007875"/>
    </source>
</evidence>
<dbReference type="SUPFAM" id="SSF48452">
    <property type="entry name" value="TPR-like"/>
    <property type="match status" value="1"/>
</dbReference>
<dbReference type="GeneTree" id="ENSGT00940000156304"/>
<dbReference type="PANTHER" id="PTHR12366">
    <property type="entry name" value="ASPARTYL/ASPARAGINYL BETA-HYDROXYLASE"/>
    <property type="match status" value="1"/>
</dbReference>
<dbReference type="Pfam" id="PF05118">
    <property type="entry name" value="Asp_Arg_Hydrox"/>
    <property type="match status" value="2"/>
</dbReference>
<proteinExistence type="inferred from homology"/>
<dbReference type="HOGENOM" id="CLU_034033_0_0_1"/>
<organism evidence="4 5">
    <name type="scientific">Ciona savignyi</name>
    <name type="common">Pacific transparent sea squirt</name>
    <dbReference type="NCBI Taxonomy" id="51511"/>
    <lineage>
        <taxon>Eukaryota</taxon>
        <taxon>Metazoa</taxon>
        <taxon>Chordata</taxon>
        <taxon>Tunicata</taxon>
        <taxon>Ascidiacea</taxon>
        <taxon>Phlebobranchia</taxon>
        <taxon>Cionidae</taxon>
        <taxon>Ciona</taxon>
    </lineage>
</organism>
<dbReference type="InterPro" id="IPR019734">
    <property type="entry name" value="TPR_rpt"/>
</dbReference>
<feature type="domain" description="Aspartyl/asparaginy/proline hydroxylase" evidence="3">
    <location>
        <begin position="365"/>
        <end position="402"/>
    </location>
</feature>
<evidence type="ECO:0000256" key="1">
    <source>
        <dbReference type="ARBA" id="ARBA00007730"/>
    </source>
</evidence>
<dbReference type="InterPro" id="IPR007803">
    <property type="entry name" value="Asp/Arg/Pro-Hydrxlase"/>
</dbReference>
<dbReference type="GO" id="GO:0062101">
    <property type="term" value="F:peptidyl-aspartic acid 3-dioxygenase activity"/>
    <property type="evidence" value="ECO:0007669"/>
    <property type="project" value="InterPro"/>
</dbReference>
<reference evidence="5" key="1">
    <citation type="submission" date="2003-08" db="EMBL/GenBank/DDBJ databases">
        <authorList>
            <person name="Birren B."/>
            <person name="Nusbaum C."/>
            <person name="Abebe A."/>
            <person name="Abouelleil A."/>
            <person name="Adekoya E."/>
            <person name="Ait-zahra M."/>
            <person name="Allen N."/>
            <person name="Allen T."/>
            <person name="An P."/>
            <person name="Anderson M."/>
            <person name="Anderson S."/>
            <person name="Arachchi H."/>
            <person name="Armbruster J."/>
            <person name="Bachantsang P."/>
            <person name="Baldwin J."/>
            <person name="Barry A."/>
            <person name="Bayul T."/>
            <person name="Blitshsteyn B."/>
            <person name="Bloom T."/>
            <person name="Blye J."/>
            <person name="Boguslavskiy L."/>
            <person name="Borowsky M."/>
            <person name="Boukhgalter B."/>
            <person name="Brunache A."/>
            <person name="Butler J."/>
            <person name="Calixte N."/>
            <person name="Calvo S."/>
            <person name="Camarata J."/>
            <person name="Campo K."/>
            <person name="Chang J."/>
            <person name="Cheshatsang Y."/>
            <person name="Citroen M."/>
            <person name="Collymore A."/>
            <person name="Considine T."/>
            <person name="Cook A."/>
            <person name="Cooke P."/>
            <person name="Corum B."/>
            <person name="Cuomo C."/>
            <person name="David R."/>
            <person name="Dawoe T."/>
            <person name="Degray S."/>
            <person name="Dodge S."/>
            <person name="Dooley K."/>
            <person name="Dorje P."/>
            <person name="Dorjee K."/>
            <person name="Dorris L."/>
            <person name="Duffey N."/>
            <person name="Dupes A."/>
            <person name="Elkins T."/>
            <person name="Engels R."/>
            <person name="Erickson J."/>
            <person name="Farina A."/>
            <person name="Faro S."/>
            <person name="Ferreira P."/>
            <person name="Fischer H."/>
            <person name="Fitzgerald M."/>
            <person name="Foley K."/>
            <person name="Gage D."/>
            <person name="Galagan J."/>
            <person name="Gearin G."/>
            <person name="Gnerre S."/>
            <person name="Gnirke A."/>
            <person name="Goyette A."/>
            <person name="Graham J."/>
            <person name="Grandbois E."/>
            <person name="Gyaltsen K."/>
            <person name="Hafez N."/>
            <person name="Hagopian D."/>
            <person name="Hagos B."/>
            <person name="Hall J."/>
            <person name="Hatcher B."/>
            <person name="Heller A."/>
            <person name="Higgins H."/>
            <person name="Honan T."/>
            <person name="Horn A."/>
            <person name="Houde N."/>
            <person name="Hughes L."/>
            <person name="Hulme W."/>
            <person name="Husby E."/>
            <person name="Iliev I."/>
            <person name="Jaffe D."/>
            <person name="Jones C."/>
            <person name="Kamal M."/>
            <person name="Kamat A."/>
            <person name="Kamvysselis M."/>
            <person name="Karlsson E."/>
            <person name="Kells C."/>
            <person name="Kieu A."/>
            <person name="Kisner P."/>
            <person name="Kodira C."/>
            <person name="Kulbokas E."/>
            <person name="Labutti K."/>
            <person name="Lama D."/>
            <person name="Landers T."/>
            <person name="Leger J."/>
            <person name="Levine S."/>
            <person name="Lewis D."/>
            <person name="Lewis T."/>
            <person name="Lindblad-toh K."/>
            <person name="Liu X."/>
            <person name="Lokyitsang T."/>
            <person name="Lokyitsang Y."/>
            <person name="Lucien O."/>
            <person name="Lui A."/>
            <person name="Ma L.J."/>
            <person name="Mabbitt R."/>
            <person name="Macdonald J."/>
            <person name="Maclean C."/>
            <person name="Major J."/>
            <person name="Manning J."/>
            <person name="Marabella R."/>
            <person name="Maru K."/>
            <person name="Matthews C."/>
            <person name="Mauceli E."/>
            <person name="Mccarthy M."/>
            <person name="Mcdonough S."/>
            <person name="Mcghee T."/>
            <person name="Meldrim J."/>
            <person name="Meneus L."/>
            <person name="Mesirov J."/>
            <person name="Mihalev A."/>
            <person name="Mihova T."/>
            <person name="Mikkelsen T."/>
            <person name="Mlenga V."/>
            <person name="Moru K."/>
            <person name="Mozes J."/>
            <person name="Mulrain L."/>
            <person name="Munson G."/>
            <person name="Naylor J."/>
            <person name="Newes C."/>
            <person name="Nguyen C."/>
            <person name="Nguyen N."/>
            <person name="Nguyen T."/>
            <person name="Nicol R."/>
            <person name="Nielsen C."/>
            <person name="Nizzari M."/>
            <person name="Norbu C."/>
            <person name="Norbu N."/>
            <person name="O'donnell P."/>
            <person name="Okoawo O."/>
            <person name="O'leary S."/>
            <person name="Omotosho B."/>
            <person name="O'neill K."/>
            <person name="Osman S."/>
            <person name="Parker S."/>
            <person name="Perrin D."/>
            <person name="Phunkhang P."/>
            <person name="Piqani B."/>
            <person name="Purcell S."/>
            <person name="Rachupka T."/>
            <person name="Ramasamy U."/>
            <person name="Rameau R."/>
            <person name="Ray V."/>
            <person name="Raymond C."/>
            <person name="Retta R."/>
            <person name="Richardson S."/>
            <person name="Rise C."/>
            <person name="Rodriguez J."/>
            <person name="Rogers J."/>
            <person name="Rogov P."/>
            <person name="Rutman M."/>
            <person name="Schupbach R."/>
            <person name="Seaman C."/>
            <person name="Settipalli S."/>
            <person name="Sharpe T."/>
            <person name="Sheridan J."/>
            <person name="Sherpa N."/>
            <person name="Shi J."/>
            <person name="Smirnov S."/>
            <person name="Smith C."/>
            <person name="Sougnez C."/>
            <person name="Spencer B."/>
            <person name="Stalker J."/>
            <person name="Stange-thomann N."/>
            <person name="Stavropoulos S."/>
            <person name="Stetson K."/>
            <person name="Stone C."/>
            <person name="Stone S."/>
            <person name="Stubbs M."/>
            <person name="Talamas J."/>
            <person name="Tchuinga P."/>
            <person name="Tenzing P."/>
            <person name="Tesfaye S."/>
            <person name="Theodore J."/>
            <person name="Thoulutsang Y."/>
            <person name="Topham K."/>
            <person name="Towey S."/>
            <person name="Tsamla T."/>
            <person name="Tsomo N."/>
            <person name="Vallee D."/>
            <person name="Vassiliev H."/>
            <person name="Venkataraman V."/>
            <person name="Vinson J."/>
            <person name="Vo A."/>
            <person name="Wade C."/>
            <person name="Wang S."/>
            <person name="Wangchuk T."/>
            <person name="Wangdi T."/>
            <person name="Whittaker C."/>
            <person name="Wilkinson J."/>
            <person name="Wu Y."/>
            <person name="Wyman D."/>
            <person name="Yadav S."/>
            <person name="Yang S."/>
            <person name="Yang X."/>
            <person name="Yeager S."/>
            <person name="Yee E."/>
            <person name="Young G."/>
            <person name="Zainoun J."/>
            <person name="Zembeck L."/>
            <person name="Zimmer A."/>
            <person name="Zody M."/>
            <person name="Lander E."/>
        </authorList>
    </citation>
    <scope>NUCLEOTIDE SEQUENCE [LARGE SCALE GENOMIC DNA]</scope>
</reference>
<dbReference type="SUPFAM" id="SSF51197">
    <property type="entry name" value="Clavaminate synthase-like"/>
    <property type="match status" value="1"/>
</dbReference>
<name>H2ZBL4_CIOSA</name>
<dbReference type="GO" id="GO:0005783">
    <property type="term" value="C:endoplasmic reticulum"/>
    <property type="evidence" value="ECO:0007669"/>
    <property type="project" value="TreeGrafter"/>
</dbReference>
<dbReference type="PROSITE" id="PS50005">
    <property type="entry name" value="TPR"/>
    <property type="match status" value="1"/>
</dbReference>
<dbReference type="Ensembl" id="ENSCSAVT00000015153.1">
    <property type="protein sequence ID" value="ENSCSAVP00000014979.1"/>
    <property type="gene ID" value="ENSCSAVG00000008771.1"/>
</dbReference>
<evidence type="ECO:0000256" key="2">
    <source>
        <dbReference type="PROSITE-ProRule" id="PRU00339"/>
    </source>
</evidence>
<feature type="repeat" description="TPR" evidence="2">
    <location>
        <begin position="43"/>
        <end position="76"/>
    </location>
</feature>
<reference evidence="4" key="3">
    <citation type="submission" date="2025-09" db="UniProtKB">
        <authorList>
            <consortium name="Ensembl"/>
        </authorList>
    </citation>
    <scope>IDENTIFICATION</scope>
</reference>
<dbReference type="Gene3D" id="1.25.40.10">
    <property type="entry name" value="Tetratricopeptide repeat domain"/>
    <property type="match status" value="1"/>
</dbReference>